<accession>A0ABP9DB93</accession>
<sequence>MRKKLSQTELKQLKKEFPQLKQIAKGLIEVEPQLFVSPFEHWLSIEECHAIYDQSKNPERRQYNENLLQLIFEYSDGQLYTWRFKRRERVYFYRITSLAHLIKLCDVRNKSWESGCRFHIISPALKVIYEEHWDWTNIFNLFEGADKDIIEKLVKEAGLYVTEVTDDC</sequence>
<name>A0ABP9DB93_9BACT</name>
<proteinExistence type="predicted"/>
<comment type="caution">
    <text evidence="1">The sequence shown here is derived from an EMBL/GenBank/DDBJ whole genome shotgun (WGS) entry which is preliminary data.</text>
</comment>
<dbReference type="RefSeq" id="WP_345371762.1">
    <property type="nucleotide sequence ID" value="NZ_BAABJX010000033.1"/>
</dbReference>
<dbReference type="EMBL" id="BAABJX010000033">
    <property type="protein sequence ID" value="GAA4836510.1"/>
    <property type="molecule type" value="Genomic_DNA"/>
</dbReference>
<evidence type="ECO:0000313" key="2">
    <source>
        <dbReference type="Proteomes" id="UP001500298"/>
    </source>
</evidence>
<protein>
    <submittedName>
        <fullName evidence="1">Uncharacterized protein</fullName>
    </submittedName>
</protein>
<gene>
    <name evidence="1" type="ORF">GCM10023331_22120</name>
</gene>
<dbReference type="Proteomes" id="UP001500298">
    <property type="component" value="Unassembled WGS sequence"/>
</dbReference>
<keyword evidence="2" id="KW-1185">Reference proteome</keyword>
<reference evidence="2" key="1">
    <citation type="journal article" date="2019" name="Int. J. Syst. Evol. Microbiol.">
        <title>The Global Catalogue of Microorganisms (GCM) 10K type strain sequencing project: providing services to taxonomists for standard genome sequencing and annotation.</title>
        <authorList>
            <consortium name="The Broad Institute Genomics Platform"/>
            <consortium name="The Broad Institute Genome Sequencing Center for Infectious Disease"/>
            <person name="Wu L."/>
            <person name="Ma J."/>
        </authorList>
    </citation>
    <scope>NUCLEOTIDE SEQUENCE [LARGE SCALE GENOMIC DNA]</scope>
    <source>
        <strain evidence="2">JCM 18326</strain>
    </source>
</reference>
<organism evidence="1 2">
    <name type="scientific">Algivirga pacifica</name>
    <dbReference type="NCBI Taxonomy" id="1162670"/>
    <lineage>
        <taxon>Bacteria</taxon>
        <taxon>Pseudomonadati</taxon>
        <taxon>Bacteroidota</taxon>
        <taxon>Cytophagia</taxon>
        <taxon>Cytophagales</taxon>
        <taxon>Flammeovirgaceae</taxon>
        <taxon>Algivirga</taxon>
    </lineage>
</organism>
<evidence type="ECO:0000313" key="1">
    <source>
        <dbReference type="EMBL" id="GAA4836510.1"/>
    </source>
</evidence>